<dbReference type="Proteomes" id="UP001140949">
    <property type="component" value="Unassembled WGS sequence"/>
</dbReference>
<keyword evidence="6" id="KW-1185">Reference proteome</keyword>
<proteinExistence type="predicted"/>
<dbReference type="PRINTS" id="PR00503">
    <property type="entry name" value="BROMODOMAIN"/>
</dbReference>
<dbReference type="EMBL" id="JANAVB010033219">
    <property type="protein sequence ID" value="KAJ6808661.1"/>
    <property type="molecule type" value="Genomic_DNA"/>
</dbReference>
<organism evidence="5 6">
    <name type="scientific">Iris pallida</name>
    <name type="common">Sweet iris</name>
    <dbReference type="NCBI Taxonomy" id="29817"/>
    <lineage>
        <taxon>Eukaryota</taxon>
        <taxon>Viridiplantae</taxon>
        <taxon>Streptophyta</taxon>
        <taxon>Embryophyta</taxon>
        <taxon>Tracheophyta</taxon>
        <taxon>Spermatophyta</taxon>
        <taxon>Magnoliopsida</taxon>
        <taxon>Liliopsida</taxon>
        <taxon>Asparagales</taxon>
        <taxon>Iridaceae</taxon>
        <taxon>Iridoideae</taxon>
        <taxon>Irideae</taxon>
        <taxon>Iris</taxon>
    </lineage>
</organism>
<dbReference type="AlphaFoldDB" id="A0AAX6EXL4"/>
<comment type="caution">
    <text evidence="5">The sequence shown here is derived from an EMBL/GenBank/DDBJ whole genome shotgun (WGS) entry which is preliminary data.</text>
</comment>
<feature type="region of interest" description="Disordered" evidence="3">
    <location>
        <begin position="42"/>
        <end position="62"/>
    </location>
</feature>
<dbReference type="PROSITE" id="PS50014">
    <property type="entry name" value="BROMODOMAIN_2"/>
    <property type="match status" value="1"/>
</dbReference>
<feature type="region of interest" description="Disordered" evidence="3">
    <location>
        <begin position="79"/>
        <end position="102"/>
    </location>
</feature>
<evidence type="ECO:0000256" key="3">
    <source>
        <dbReference type="SAM" id="MobiDB-lite"/>
    </source>
</evidence>
<reference evidence="5" key="2">
    <citation type="submission" date="2023-04" db="EMBL/GenBank/DDBJ databases">
        <authorList>
            <person name="Bruccoleri R.E."/>
            <person name="Oakeley E.J."/>
            <person name="Faust A.-M."/>
            <person name="Dessus-Babus S."/>
            <person name="Altorfer M."/>
            <person name="Burckhardt D."/>
            <person name="Oertli M."/>
            <person name="Naumann U."/>
            <person name="Petersen F."/>
            <person name="Wong J."/>
        </authorList>
    </citation>
    <scope>NUCLEOTIDE SEQUENCE</scope>
    <source>
        <strain evidence="5">GSM-AAB239-AS_SAM_17_03QT</strain>
        <tissue evidence="5">Leaf</tissue>
    </source>
</reference>
<accession>A0AAX6EXL4</accession>
<evidence type="ECO:0000256" key="2">
    <source>
        <dbReference type="PROSITE-ProRule" id="PRU00035"/>
    </source>
</evidence>
<evidence type="ECO:0000313" key="5">
    <source>
        <dbReference type="EMBL" id="KAJ6808661.1"/>
    </source>
</evidence>
<dbReference type="InterPro" id="IPR001487">
    <property type="entry name" value="Bromodomain"/>
</dbReference>
<dbReference type="SMART" id="SM00297">
    <property type="entry name" value="BROMO"/>
    <property type="match status" value="1"/>
</dbReference>
<feature type="domain" description="Bromo" evidence="4">
    <location>
        <begin position="118"/>
        <end position="190"/>
    </location>
</feature>
<feature type="compositionally biased region" description="Basic and acidic residues" evidence="3">
    <location>
        <begin position="88"/>
        <end position="99"/>
    </location>
</feature>
<dbReference type="Pfam" id="PF00439">
    <property type="entry name" value="Bromodomain"/>
    <property type="match status" value="1"/>
</dbReference>
<evidence type="ECO:0000256" key="1">
    <source>
        <dbReference type="ARBA" id="ARBA00023117"/>
    </source>
</evidence>
<dbReference type="Gene3D" id="1.20.920.10">
    <property type="entry name" value="Bromodomain-like"/>
    <property type="match status" value="1"/>
</dbReference>
<sequence length="256" mass="28715">MCGLINLQSAPQYLEQSTKSAMSAGHKFILKKKLRPELVHMRSTTKASGHSARGSSKESSSIKENCMIFGENYSTNREKLSVGRKRKSPEVGEHPDSVDTRMTLSRKRQCATVLIKLMNHSFGWVFSEPVDPVKLGIPDYFSIITKPMDLGTIKRKLEKQIYSTTCMFAADVRLTFSNAMRYNPPDNFAHGYAKELSKIFDSSWKVLESKWRKECLITSTSAGVMKNHSESSTKDVHEGMAIIISSKYLLCAPCSS</sequence>
<protein>
    <submittedName>
        <fullName evidence="5">Transcription factor GTE9-like</fullName>
    </submittedName>
</protein>
<keyword evidence="1 2" id="KW-0103">Bromodomain</keyword>
<dbReference type="InterPro" id="IPR036427">
    <property type="entry name" value="Bromodomain-like_sf"/>
</dbReference>
<name>A0AAX6EXL4_IRIPA</name>
<dbReference type="PANTHER" id="PTHR45926">
    <property type="entry name" value="OSJNBA0053K19.4 PROTEIN"/>
    <property type="match status" value="1"/>
</dbReference>
<gene>
    <name evidence="5" type="ORF">M6B38_164980</name>
</gene>
<reference evidence="5" key="1">
    <citation type="journal article" date="2023" name="GigaByte">
        <title>Genome assembly of the bearded iris, Iris pallida Lam.</title>
        <authorList>
            <person name="Bruccoleri R.E."/>
            <person name="Oakeley E.J."/>
            <person name="Faust A.M.E."/>
            <person name="Altorfer M."/>
            <person name="Dessus-Babus S."/>
            <person name="Burckhardt D."/>
            <person name="Oertli M."/>
            <person name="Naumann U."/>
            <person name="Petersen F."/>
            <person name="Wong J."/>
        </authorList>
    </citation>
    <scope>NUCLEOTIDE SEQUENCE</scope>
    <source>
        <strain evidence="5">GSM-AAB239-AS_SAM_17_03QT</strain>
    </source>
</reference>
<evidence type="ECO:0000313" key="6">
    <source>
        <dbReference type="Proteomes" id="UP001140949"/>
    </source>
</evidence>
<dbReference type="SUPFAM" id="SSF47370">
    <property type="entry name" value="Bromodomain"/>
    <property type="match status" value="1"/>
</dbReference>
<evidence type="ECO:0000259" key="4">
    <source>
        <dbReference type="PROSITE" id="PS50014"/>
    </source>
</evidence>